<name>L9JDQ0_TUPCH</name>
<keyword evidence="3" id="KW-0963">Cytoplasm</keyword>
<dbReference type="PANTHER" id="PTHR12021:SF10">
    <property type="entry name" value="THYMOSIN BETA-10"/>
    <property type="match status" value="1"/>
</dbReference>
<evidence type="ECO:0000256" key="6">
    <source>
        <dbReference type="ARBA" id="ARBA00025497"/>
    </source>
</evidence>
<gene>
    <name evidence="9" type="ORF">TREES_T100005599</name>
</gene>
<comment type="subcellular location">
    <subcellularLocation>
        <location evidence="1">Cytoplasm</location>
        <location evidence="1">Cytoskeleton</location>
    </subcellularLocation>
</comment>
<dbReference type="PANTHER" id="PTHR12021">
    <property type="entry name" value="THYMOSIN BETA"/>
    <property type="match status" value="1"/>
</dbReference>
<evidence type="ECO:0000256" key="3">
    <source>
        <dbReference type="ARBA" id="ARBA00022490"/>
    </source>
</evidence>
<feature type="region of interest" description="Disordered" evidence="8">
    <location>
        <begin position="76"/>
        <end position="96"/>
    </location>
</feature>
<dbReference type="GO" id="GO:0005856">
    <property type="term" value="C:cytoskeleton"/>
    <property type="evidence" value="ECO:0007669"/>
    <property type="project" value="UniProtKB-SubCell"/>
</dbReference>
<keyword evidence="5" id="KW-0206">Cytoskeleton</keyword>
<evidence type="ECO:0000313" key="9">
    <source>
        <dbReference type="EMBL" id="ELW48745.1"/>
    </source>
</evidence>
<dbReference type="STRING" id="246437.L9JDQ0"/>
<evidence type="ECO:0000313" key="10">
    <source>
        <dbReference type="Proteomes" id="UP000011518"/>
    </source>
</evidence>
<dbReference type="CDD" id="cd22059">
    <property type="entry name" value="WH2_BetaT"/>
    <property type="match status" value="1"/>
</dbReference>
<evidence type="ECO:0000256" key="8">
    <source>
        <dbReference type="SAM" id="MobiDB-lite"/>
    </source>
</evidence>
<dbReference type="GO" id="GO:0005737">
    <property type="term" value="C:cytoplasm"/>
    <property type="evidence" value="ECO:0007669"/>
    <property type="project" value="TreeGrafter"/>
</dbReference>
<sequence length="96" mass="11070">MPGWHSERIDYGVNWIQPSAVDVGWTPRTLQLRKWECQEPGLERDASDGFKKKADKPDMGEIAIFDKVKLKKIEMQGKDTLPTKETIEPKKRSEIS</sequence>
<dbReference type="InterPro" id="IPR038386">
    <property type="entry name" value="Beta-thymosin_sf"/>
</dbReference>
<evidence type="ECO:0000256" key="2">
    <source>
        <dbReference type="ARBA" id="ARBA00009511"/>
    </source>
</evidence>
<evidence type="ECO:0000256" key="5">
    <source>
        <dbReference type="ARBA" id="ARBA00023212"/>
    </source>
</evidence>
<organism evidence="9 10">
    <name type="scientific">Tupaia chinensis</name>
    <name type="common">Chinese tree shrew</name>
    <name type="synonym">Tupaia belangeri chinensis</name>
    <dbReference type="NCBI Taxonomy" id="246437"/>
    <lineage>
        <taxon>Eukaryota</taxon>
        <taxon>Metazoa</taxon>
        <taxon>Chordata</taxon>
        <taxon>Craniata</taxon>
        <taxon>Vertebrata</taxon>
        <taxon>Euteleostomi</taxon>
        <taxon>Mammalia</taxon>
        <taxon>Eutheria</taxon>
        <taxon>Euarchontoglires</taxon>
        <taxon>Scandentia</taxon>
        <taxon>Tupaiidae</taxon>
        <taxon>Tupaia</taxon>
    </lineage>
</organism>
<dbReference type="GO" id="GO:0030334">
    <property type="term" value="P:regulation of cell migration"/>
    <property type="evidence" value="ECO:0007669"/>
    <property type="project" value="TreeGrafter"/>
</dbReference>
<dbReference type="InterPro" id="IPR001152">
    <property type="entry name" value="Beta-thymosin"/>
</dbReference>
<reference evidence="10" key="1">
    <citation type="submission" date="2012-07" db="EMBL/GenBank/DDBJ databases">
        <title>Genome of the Chinese tree shrew, a rising model animal genetically related to primates.</title>
        <authorList>
            <person name="Zhang G."/>
            <person name="Fan Y."/>
            <person name="Yao Y."/>
            <person name="Huang Z."/>
        </authorList>
    </citation>
    <scope>NUCLEOTIDE SEQUENCE [LARGE SCALE GENOMIC DNA]</scope>
</reference>
<dbReference type="InParanoid" id="L9JDQ0"/>
<dbReference type="Proteomes" id="UP000011518">
    <property type="component" value="Unassembled WGS sequence"/>
</dbReference>
<evidence type="ECO:0000256" key="4">
    <source>
        <dbReference type="ARBA" id="ARBA00023203"/>
    </source>
</evidence>
<dbReference type="Pfam" id="PF01290">
    <property type="entry name" value="Thymosin"/>
    <property type="match status" value="1"/>
</dbReference>
<dbReference type="EMBL" id="KB321027">
    <property type="protein sequence ID" value="ELW48745.1"/>
    <property type="molecule type" value="Genomic_DNA"/>
</dbReference>
<protein>
    <recommendedName>
        <fullName evidence="7">Thymosin beta-10</fullName>
    </recommendedName>
</protein>
<accession>L9JDQ0</accession>
<proteinExistence type="inferred from homology"/>
<dbReference type="GO" id="GO:0007015">
    <property type="term" value="P:actin filament organization"/>
    <property type="evidence" value="ECO:0007669"/>
    <property type="project" value="InterPro"/>
</dbReference>
<dbReference type="Gene3D" id="1.20.5.520">
    <property type="entry name" value="Single helix bin"/>
    <property type="match status" value="1"/>
</dbReference>
<comment type="function">
    <text evidence="6">Plays an important role in the organization of the cytoskeleton. Binds to and sequesters actin monomers (G actin) and therefore inhibits actin polymerization.</text>
</comment>
<comment type="similarity">
    <text evidence="2">Belongs to the thymosin beta family.</text>
</comment>
<dbReference type="GO" id="GO:0003785">
    <property type="term" value="F:actin monomer binding"/>
    <property type="evidence" value="ECO:0007669"/>
    <property type="project" value="InterPro"/>
</dbReference>
<evidence type="ECO:0000256" key="1">
    <source>
        <dbReference type="ARBA" id="ARBA00004245"/>
    </source>
</evidence>
<dbReference type="FunFam" id="1.20.5.520:FF:000001">
    <property type="entry name" value="Thymosin beta"/>
    <property type="match status" value="1"/>
</dbReference>
<keyword evidence="10" id="KW-1185">Reference proteome</keyword>
<keyword evidence="4" id="KW-0009">Actin-binding</keyword>
<evidence type="ECO:0000256" key="7">
    <source>
        <dbReference type="ARBA" id="ARBA00040579"/>
    </source>
</evidence>
<reference evidence="10" key="2">
    <citation type="journal article" date="2013" name="Nat. Commun.">
        <title>Genome of the Chinese tree shrew.</title>
        <authorList>
            <person name="Fan Y."/>
            <person name="Huang Z.Y."/>
            <person name="Cao C.C."/>
            <person name="Chen C.S."/>
            <person name="Chen Y.X."/>
            <person name="Fan D.D."/>
            <person name="He J."/>
            <person name="Hou H.L."/>
            <person name="Hu L."/>
            <person name="Hu X.T."/>
            <person name="Jiang X.T."/>
            <person name="Lai R."/>
            <person name="Lang Y.S."/>
            <person name="Liang B."/>
            <person name="Liao S.G."/>
            <person name="Mu D."/>
            <person name="Ma Y.Y."/>
            <person name="Niu Y.Y."/>
            <person name="Sun X.Q."/>
            <person name="Xia J.Q."/>
            <person name="Xiao J."/>
            <person name="Xiong Z.Q."/>
            <person name="Xu L."/>
            <person name="Yang L."/>
            <person name="Zhang Y."/>
            <person name="Zhao W."/>
            <person name="Zhao X.D."/>
            <person name="Zheng Y.T."/>
            <person name="Zhou J.M."/>
            <person name="Zhu Y.B."/>
            <person name="Zhang G.J."/>
            <person name="Wang J."/>
            <person name="Yao Y.G."/>
        </authorList>
    </citation>
    <scope>NUCLEOTIDE SEQUENCE [LARGE SCALE GENOMIC DNA]</scope>
</reference>
<dbReference type="AlphaFoldDB" id="L9JDQ0"/>